<organism evidence="5 6">
    <name type="scientific">Desulfobacter hydrogenophilus</name>
    <dbReference type="NCBI Taxonomy" id="2291"/>
    <lineage>
        <taxon>Bacteria</taxon>
        <taxon>Pseudomonadati</taxon>
        <taxon>Thermodesulfobacteriota</taxon>
        <taxon>Desulfobacteria</taxon>
        <taxon>Desulfobacterales</taxon>
        <taxon>Desulfobacteraceae</taxon>
        <taxon>Desulfobacter</taxon>
    </lineage>
</organism>
<dbReference type="AlphaFoldDB" id="A0A328F9J9"/>
<evidence type="ECO:0000256" key="2">
    <source>
        <dbReference type="ARBA" id="ARBA00022723"/>
    </source>
</evidence>
<name>A0A328F9J9_9BACT</name>
<evidence type="ECO:0000313" key="6">
    <source>
        <dbReference type="Proteomes" id="UP000248798"/>
    </source>
</evidence>
<gene>
    <name evidence="5" type="ORF">DO021_22470</name>
</gene>
<sequence length="62" mass="7284">MDMRAIRPRSQFNLQPAKKPKGKTLTLEQKVVNRGISKIRIRIEHVISGIKRYRIIKDQCPK</sequence>
<dbReference type="GO" id="GO:0046872">
    <property type="term" value="F:metal ion binding"/>
    <property type="evidence" value="ECO:0007669"/>
    <property type="project" value="UniProtKB-KW"/>
</dbReference>
<proteinExistence type="predicted"/>
<dbReference type="Proteomes" id="UP000248798">
    <property type="component" value="Unassembled WGS sequence"/>
</dbReference>
<feature type="domain" description="DDE Tnp4" evidence="4">
    <location>
        <begin position="14"/>
        <end position="59"/>
    </location>
</feature>
<evidence type="ECO:0000313" key="5">
    <source>
        <dbReference type="EMBL" id="RAL99814.1"/>
    </source>
</evidence>
<comment type="cofactor">
    <cofactor evidence="1">
        <name>a divalent metal cation</name>
        <dbReference type="ChEBI" id="CHEBI:60240"/>
    </cofactor>
</comment>
<comment type="caution">
    <text evidence="5">The sequence shown here is derived from an EMBL/GenBank/DDBJ whole genome shotgun (WGS) entry which is preliminary data.</text>
</comment>
<evidence type="ECO:0000256" key="1">
    <source>
        <dbReference type="ARBA" id="ARBA00001968"/>
    </source>
</evidence>
<protein>
    <recommendedName>
        <fullName evidence="4">DDE Tnp4 domain-containing protein</fullName>
    </recommendedName>
</protein>
<dbReference type="EMBL" id="QLNI01000105">
    <property type="protein sequence ID" value="RAL99814.1"/>
    <property type="molecule type" value="Genomic_DNA"/>
</dbReference>
<dbReference type="InterPro" id="IPR027806">
    <property type="entry name" value="HARBI1_dom"/>
</dbReference>
<evidence type="ECO:0000259" key="4">
    <source>
        <dbReference type="Pfam" id="PF13359"/>
    </source>
</evidence>
<accession>A0A328F9J9</accession>
<keyword evidence="2" id="KW-0479">Metal-binding</keyword>
<feature type="region of interest" description="Disordered" evidence="3">
    <location>
        <begin position="1"/>
        <end position="20"/>
    </location>
</feature>
<reference evidence="5 6" key="1">
    <citation type="submission" date="2018-06" db="EMBL/GenBank/DDBJ databases">
        <title>Complete Genome Sequence of Desulfobacter hydrogenophilus (DSM3380).</title>
        <authorList>
            <person name="Marietou A."/>
            <person name="Schreiber L."/>
            <person name="Marshall I."/>
            <person name="Jorgensen B."/>
        </authorList>
    </citation>
    <scope>NUCLEOTIDE SEQUENCE [LARGE SCALE GENOMIC DNA]</scope>
    <source>
        <strain evidence="5 6">DSM 3380</strain>
    </source>
</reference>
<evidence type="ECO:0000256" key="3">
    <source>
        <dbReference type="SAM" id="MobiDB-lite"/>
    </source>
</evidence>
<dbReference type="Pfam" id="PF13359">
    <property type="entry name" value="DDE_Tnp_4"/>
    <property type="match status" value="1"/>
</dbReference>